<dbReference type="PANTHER" id="PTHR30204">
    <property type="entry name" value="REDOX-CYCLING DRUG-SENSING TRANSCRIPTIONAL ACTIVATOR SOXR"/>
    <property type="match status" value="1"/>
</dbReference>
<evidence type="ECO:0000256" key="1">
    <source>
        <dbReference type="ARBA" id="ARBA00023125"/>
    </source>
</evidence>
<keyword evidence="1" id="KW-0238">DNA-binding</keyword>
<evidence type="ECO:0000259" key="2">
    <source>
        <dbReference type="PROSITE" id="PS50937"/>
    </source>
</evidence>
<dbReference type="Proteomes" id="UP000063789">
    <property type="component" value="Chromosome"/>
</dbReference>
<dbReference type="InterPro" id="IPR047057">
    <property type="entry name" value="MerR_fam"/>
</dbReference>
<reference evidence="4" key="1">
    <citation type="submission" date="2015-06" db="EMBL/GenBank/DDBJ databases">
        <title>Complete genome sequence and metabolic analysis of phthalate degradation pathway in Gordonia sp. QH-11.</title>
        <authorList>
            <person name="Jin D."/>
            <person name="Kong X."/>
            <person name="Bai Z."/>
        </authorList>
    </citation>
    <scope>NUCLEOTIDE SEQUENCE [LARGE SCALE GENOMIC DNA]</scope>
    <source>
        <strain evidence="4">QH-11</strain>
    </source>
</reference>
<evidence type="ECO:0000313" key="3">
    <source>
        <dbReference type="EMBL" id="ALG86659.1"/>
    </source>
</evidence>
<dbReference type="RefSeq" id="WP_062395056.1">
    <property type="nucleotide sequence ID" value="NZ_CP011853.1"/>
</dbReference>
<proteinExistence type="predicted"/>
<reference evidence="3 4" key="2">
    <citation type="journal article" date="2017" name="Int. J. Syst. Evol. Microbiol.">
        <title>Gordonia phthalatica sp. nov., a di-n-butyl phthalate-degrading bacterium isolated from activated sludge.</title>
        <authorList>
            <person name="Jin D."/>
            <person name="Kong X."/>
            <person name="Jia M."/>
            <person name="Yu X."/>
            <person name="Wang X."/>
            <person name="Zhuang X."/>
            <person name="Deng Y."/>
            <person name="Bai Z."/>
        </authorList>
    </citation>
    <scope>NUCLEOTIDE SEQUENCE [LARGE SCALE GENOMIC DNA]</scope>
    <source>
        <strain evidence="3 4">QH-11</strain>
    </source>
</reference>
<dbReference type="STRING" id="1136941.ACH46_06325"/>
<dbReference type="SUPFAM" id="SSF46955">
    <property type="entry name" value="Putative DNA-binding domain"/>
    <property type="match status" value="2"/>
</dbReference>
<dbReference type="KEGG" id="goq:ACH46_06325"/>
<dbReference type="GO" id="GO:0003700">
    <property type="term" value="F:DNA-binding transcription factor activity"/>
    <property type="evidence" value="ECO:0007669"/>
    <property type="project" value="InterPro"/>
</dbReference>
<dbReference type="Pfam" id="PF13411">
    <property type="entry name" value="MerR_1"/>
    <property type="match status" value="2"/>
</dbReference>
<dbReference type="SMART" id="SM00422">
    <property type="entry name" value="HTH_MERR"/>
    <property type="match status" value="2"/>
</dbReference>
<dbReference type="PROSITE" id="PS50937">
    <property type="entry name" value="HTH_MERR_2"/>
    <property type="match status" value="2"/>
</dbReference>
<gene>
    <name evidence="3" type="ORF">ACH46_06325</name>
</gene>
<feature type="domain" description="HTH merR-type" evidence="2">
    <location>
        <begin position="120"/>
        <end position="191"/>
    </location>
</feature>
<sequence>MSTSQVAESVGCSVQQVRDLEALGVIAPAMRRDNGYRGFDAVHVRDLVAYRALAKAVGPVESRAVMRRIRVSSTEEAVVLIADLHLTLRREIDRVEAARCALRAIESEPDDGAAGGAADELTITDLATALGVRASTLRFWEQEGLVAPVRVRTAAGSARRYPTAAIRQARITAVLRAAGHRIPDIRAALRALDDLGEASASHAALDARRADLTARLLSLMRAAGVLADIVAECATSPG</sequence>
<dbReference type="PATRIC" id="fig|1136941.3.peg.1293"/>
<feature type="domain" description="HTH merR-type" evidence="2">
    <location>
        <begin position="1"/>
        <end position="45"/>
    </location>
</feature>
<dbReference type="EMBL" id="CP011853">
    <property type="protein sequence ID" value="ALG86659.1"/>
    <property type="molecule type" value="Genomic_DNA"/>
</dbReference>
<dbReference type="PANTHER" id="PTHR30204:SF93">
    <property type="entry name" value="HTH MERR-TYPE DOMAIN-CONTAINING PROTEIN"/>
    <property type="match status" value="1"/>
</dbReference>
<dbReference type="InterPro" id="IPR009061">
    <property type="entry name" value="DNA-bd_dom_put_sf"/>
</dbReference>
<dbReference type="OrthoDB" id="3826383at2"/>
<dbReference type="InterPro" id="IPR000551">
    <property type="entry name" value="MerR-type_HTH_dom"/>
</dbReference>
<keyword evidence="4" id="KW-1185">Reference proteome</keyword>
<accession>A0A0N9MVD7</accession>
<name>A0A0N9MVD7_9ACTN</name>
<evidence type="ECO:0000313" key="4">
    <source>
        <dbReference type="Proteomes" id="UP000063789"/>
    </source>
</evidence>
<dbReference type="AlphaFoldDB" id="A0A0N9MVD7"/>
<dbReference type="Gene3D" id="1.10.1660.10">
    <property type="match status" value="2"/>
</dbReference>
<protein>
    <submittedName>
        <fullName evidence="3">MerR family transcriptional regulator</fullName>
    </submittedName>
</protein>
<organism evidence="3 4">
    <name type="scientific">Gordonia phthalatica</name>
    <dbReference type="NCBI Taxonomy" id="1136941"/>
    <lineage>
        <taxon>Bacteria</taxon>
        <taxon>Bacillati</taxon>
        <taxon>Actinomycetota</taxon>
        <taxon>Actinomycetes</taxon>
        <taxon>Mycobacteriales</taxon>
        <taxon>Gordoniaceae</taxon>
        <taxon>Gordonia</taxon>
    </lineage>
</organism>
<dbReference type="GO" id="GO:0003677">
    <property type="term" value="F:DNA binding"/>
    <property type="evidence" value="ECO:0007669"/>
    <property type="project" value="UniProtKB-KW"/>
</dbReference>